<dbReference type="CDD" id="cd05233">
    <property type="entry name" value="SDR_c"/>
    <property type="match status" value="1"/>
</dbReference>
<dbReference type="RefSeq" id="WP_236330585.1">
    <property type="nucleotide sequence ID" value="NZ_JAKIJS010000001.1"/>
</dbReference>
<dbReference type="Proteomes" id="UP001649381">
    <property type="component" value="Unassembled WGS sequence"/>
</dbReference>
<dbReference type="SUPFAM" id="SSF51735">
    <property type="entry name" value="NAD(P)-binding Rossmann-fold domains"/>
    <property type="match status" value="1"/>
</dbReference>
<dbReference type="InterPro" id="IPR036291">
    <property type="entry name" value="NAD(P)-bd_dom_sf"/>
</dbReference>
<dbReference type="InterPro" id="IPR050259">
    <property type="entry name" value="SDR"/>
</dbReference>
<organism evidence="3 4">
    <name type="scientific">Pseudalkalibacillus berkeleyi</name>
    <dbReference type="NCBI Taxonomy" id="1069813"/>
    <lineage>
        <taxon>Bacteria</taxon>
        <taxon>Bacillati</taxon>
        <taxon>Bacillota</taxon>
        <taxon>Bacilli</taxon>
        <taxon>Bacillales</taxon>
        <taxon>Fictibacillaceae</taxon>
        <taxon>Pseudalkalibacillus</taxon>
    </lineage>
</organism>
<evidence type="ECO:0000256" key="2">
    <source>
        <dbReference type="RuleBase" id="RU000363"/>
    </source>
</evidence>
<gene>
    <name evidence="3" type="ORF">L2716_00770</name>
</gene>
<dbReference type="PROSITE" id="PS00061">
    <property type="entry name" value="ADH_SHORT"/>
    <property type="match status" value="1"/>
</dbReference>
<keyword evidence="4" id="KW-1185">Reference proteome</keyword>
<dbReference type="Gene3D" id="3.40.50.720">
    <property type="entry name" value="NAD(P)-binding Rossmann-like Domain"/>
    <property type="match status" value="1"/>
</dbReference>
<dbReference type="InterPro" id="IPR002347">
    <property type="entry name" value="SDR_fam"/>
</dbReference>
<comment type="similarity">
    <text evidence="1 2">Belongs to the short-chain dehydrogenases/reductases (SDR) family.</text>
</comment>
<reference evidence="3 4" key="1">
    <citation type="submission" date="2022-01" db="EMBL/GenBank/DDBJ databases">
        <title>Alkalihalobacillus sp. EGI L200015, a novel bacterium isolated from a salt lake sediment.</title>
        <authorList>
            <person name="Gao L."/>
            <person name="Fang B.-Z."/>
            <person name="Li W.-J."/>
        </authorList>
    </citation>
    <scope>NUCLEOTIDE SEQUENCE [LARGE SCALE GENOMIC DNA]</scope>
    <source>
        <strain evidence="3 4">KCTC 12718</strain>
    </source>
</reference>
<protein>
    <submittedName>
        <fullName evidence="3">SDR family oxidoreductase</fullName>
    </submittedName>
</protein>
<evidence type="ECO:0000313" key="4">
    <source>
        <dbReference type="Proteomes" id="UP001649381"/>
    </source>
</evidence>
<evidence type="ECO:0000256" key="1">
    <source>
        <dbReference type="ARBA" id="ARBA00006484"/>
    </source>
</evidence>
<dbReference type="InterPro" id="IPR020904">
    <property type="entry name" value="Sc_DH/Rdtase_CS"/>
</dbReference>
<name>A0ABS9GXY7_9BACL</name>
<accession>A0ABS9GXY7</accession>
<dbReference type="PRINTS" id="PR00080">
    <property type="entry name" value="SDRFAMILY"/>
</dbReference>
<comment type="caution">
    <text evidence="3">The sequence shown here is derived from an EMBL/GenBank/DDBJ whole genome shotgun (WGS) entry which is preliminary data.</text>
</comment>
<dbReference type="PANTHER" id="PTHR42879">
    <property type="entry name" value="3-OXOACYL-(ACYL-CARRIER-PROTEIN) REDUCTASE"/>
    <property type="match status" value="1"/>
</dbReference>
<dbReference type="PANTHER" id="PTHR42879:SF2">
    <property type="entry name" value="3-OXOACYL-[ACYL-CARRIER-PROTEIN] REDUCTASE FABG"/>
    <property type="match status" value="1"/>
</dbReference>
<dbReference type="EMBL" id="JAKIJS010000001">
    <property type="protein sequence ID" value="MCF6136240.1"/>
    <property type="molecule type" value="Genomic_DNA"/>
</dbReference>
<evidence type="ECO:0000313" key="3">
    <source>
        <dbReference type="EMBL" id="MCF6136240.1"/>
    </source>
</evidence>
<sequence>MLNEKVAVVTGASRGAGKAIATRLMAEGVKLAIIGSSEQIHETSKELNENGGEVLSLQADVSDEHQVKEAFKKTLDHYGKIDILVNNAGVGFFKTVEETTTEEWDKVFSVNTKGVFLTTREVLPSMKENKSGTIITISSDVGRRAIPNGSAYTATKYAVQGFIGSVAQEVQEYGIRMGTVNPGAIDTYFADSNQGETHKEDWLKVDDIAEAVCYMASAAKHMVVDEIMLHPLSQEYPRS</sequence>
<proteinExistence type="inferred from homology"/>
<dbReference type="PRINTS" id="PR00081">
    <property type="entry name" value="GDHRDH"/>
</dbReference>
<dbReference type="Pfam" id="PF00106">
    <property type="entry name" value="adh_short"/>
    <property type="match status" value="1"/>
</dbReference>